<evidence type="ECO:0000259" key="1">
    <source>
        <dbReference type="Pfam" id="PF07727"/>
    </source>
</evidence>
<dbReference type="Proteomes" id="UP000663760">
    <property type="component" value="Chromosome 12"/>
</dbReference>
<reference evidence="2" key="1">
    <citation type="submission" date="2020-02" db="EMBL/GenBank/DDBJ databases">
        <authorList>
            <person name="Scholz U."/>
            <person name="Mascher M."/>
            <person name="Fiebig A."/>
        </authorList>
    </citation>
    <scope>NUCLEOTIDE SEQUENCE</scope>
</reference>
<dbReference type="AlphaFoldDB" id="A0A7I8L941"/>
<organism evidence="2 3">
    <name type="scientific">Spirodela intermedia</name>
    <name type="common">Intermediate duckweed</name>
    <dbReference type="NCBI Taxonomy" id="51605"/>
    <lineage>
        <taxon>Eukaryota</taxon>
        <taxon>Viridiplantae</taxon>
        <taxon>Streptophyta</taxon>
        <taxon>Embryophyta</taxon>
        <taxon>Tracheophyta</taxon>
        <taxon>Spermatophyta</taxon>
        <taxon>Magnoliopsida</taxon>
        <taxon>Liliopsida</taxon>
        <taxon>Araceae</taxon>
        <taxon>Lemnoideae</taxon>
        <taxon>Spirodela</taxon>
    </lineage>
</organism>
<evidence type="ECO:0000313" key="3">
    <source>
        <dbReference type="Proteomes" id="UP000663760"/>
    </source>
</evidence>
<dbReference type="OrthoDB" id="1932046at2759"/>
<dbReference type="InterPro" id="IPR013103">
    <property type="entry name" value="RVT_2"/>
</dbReference>
<dbReference type="EMBL" id="LR746275">
    <property type="protein sequence ID" value="CAA7405755.1"/>
    <property type="molecule type" value="Genomic_DNA"/>
</dbReference>
<name>A0A7I8L941_SPIIN</name>
<dbReference type="PANTHER" id="PTHR11439:SF515">
    <property type="entry name" value="GAG-POL POLYPROTEIN"/>
    <property type="match status" value="1"/>
</dbReference>
<gene>
    <name evidence="2" type="ORF">SI8410_12016433</name>
</gene>
<evidence type="ECO:0000313" key="2">
    <source>
        <dbReference type="EMBL" id="CAA7405755.1"/>
    </source>
</evidence>
<protein>
    <recommendedName>
        <fullName evidence="1">Reverse transcriptase Ty1/copia-type domain-containing protein</fullName>
    </recommendedName>
</protein>
<dbReference type="PANTHER" id="PTHR11439">
    <property type="entry name" value="GAG-POL-RELATED RETROTRANSPOSON"/>
    <property type="match status" value="1"/>
</dbReference>
<feature type="domain" description="Reverse transcriptase Ty1/copia-type" evidence="1">
    <location>
        <begin position="5"/>
        <end position="103"/>
    </location>
</feature>
<sequence length="177" mass="20177">MDLSKLHKYLVSLGFSRSKNEQAVYLKWSDKSHLIIRVYVDDLLVIGEKDSEINDDLRQLCSYLDIEMAQGGARITLSQRAYALNILDLARMRECNLVHGPLEARHPTSEHLPAIKHILRYVKGTIDYGLVNEKGQTKVNLVDYSDSDFAGDVDDRESTSRQAFFLGEMLICWASQK</sequence>
<dbReference type="Pfam" id="PF07727">
    <property type="entry name" value="RVT_2"/>
    <property type="match status" value="1"/>
</dbReference>
<proteinExistence type="predicted"/>
<accession>A0A7I8L941</accession>
<keyword evidence="3" id="KW-1185">Reference proteome</keyword>